<keyword evidence="4" id="KW-1185">Reference proteome</keyword>
<dbReference type="EMBL" id="CVRI01000074">
    <property type="protein sequence ID" value="CRL08208.1"/>
    <property type="molecule type" value="Genomic_DNA"/>
</dbReference>
<feature type="compositionally biased region" description="Low complexity" evidence="1">
    <location>
        <begin position="574"/>
        <end position="590"/>
    </location>
</feature>
<protein>
    <submittedName>
        <fullName evidence="3">CLUMA_CG020981, isoform A</fullName>
    </submittedName>
</protein>
<evidence type="ECO:0000256" key="1">
    <source>
        <dbReference type="SAM" id="MobiDB-lite"/>
    </source>
</evidence>
<dbReference type="OrthoDB" id="6156898at2759"/>
<feature type="domain" description="SAM" evidence="2">
    <location>
        <begin position="148"/>
        <end position="214"/>
    </location>
</feature>
<feature type="region of interest" description="Disordered" evidence="1">
    <location>
        <begin position="568"/>
        <end position="598"/>
    </location>
</feature>
<dbReference type="InterPro" id="IPR001660">
    <property type="entry name" value="SAM"/>
</dbReference>
<dbReference type="PANTHER" id="PTHR24155">
    <property type="entry name" value="OSTEOCLAST-STIMULATING FACTOR 1"/>
    <property type="match status" value="1"/>
</dbReference>
<dbReference type="FunFam" id="1.10.150.50:FF:000071">
    <property type="entry name" value="Caskin, isoform D"/>
    <property type="match status" value="1"/>
</dbReference>
<feature type="region of interest" description="Disordered" evidence="1">
    <location>
        <begin position="1"/>
        <end position="56"/>
    </location>
</feature>
<accession>A0A1J1J741</accession>
<dbReference type="Proteomes" id="UP000183832">
    <property type="component" value="Unassembled WGS sequence"/>
</dbReference>
<dbReference type="PROSITE" id="PS50105">
    <property type="entry name" value="SAM_DOMAIN"/>
    <property type="match status" value="2"/>
</dbReference>
<dbReference type="PANTHER" id="PTHR24155:SF11">
    <property type="entry name" value="CASKIN, ISOFORM B"/>
    <property type="match status" value="1"/>
</dbReference>
<evidence type="ECO:0000313" key="4">
    <source>
        <dbReference type="Proteomes" id="UP000183832"/>
    </source>
</evidence>
<dbReference type="Pfam" id="PF00536">
    <property type="entry name" value="SAM_1"/>
    <property type="match status" value="2"/>
</dbReference>
<proteinExistence type="predicted"/>
<dbReference type="GO" id="GO:0005925">
    <property type="term" value="C:focal adhesion"/>
    <property type="evidence" value="ECO:0007669"/>
    <property type="project" value="TreeGrafter"/>
</dbReference>
<dbReference type="GO" id="GO:0030424">
    <property type="term" value="C:axon"/>
    <property type="evidence" value="ECO:0007669"/>
    <property type="project" value="TreeGrafter"/>
</dbReference>
<feature type="compositionally biased region" description="Low complexity" evidence="1">
    <location>
        <begin position="104"/>
        <end position="124"/>
    </location>
</feature>
<dbReference type="Gene3D" id="1.10.150.50">
    <property type="entry name" value="Transcription Factor, Ets-1"/>
    <property type="match status" value="2"/>
</dbReference>
<feature type="region of interest" description="Disordered" evidence="1">
    <location>
        <begin position="99"/>
        <end position="132"/>
    </location>
</feature>
<evidence type="ECO:0000313" key="3">
    <source>
        <dbReference type="EMBL" id="CRL08208.1"/>
    </source>
</evidence>
<dbReference type="GO" id="GO:0035591">
    <property type="term" value="F:signaling adaptor activity"/>
    <property type="evidence" value="ECO:0007669"/>
    <property type="project" value="TreeGrafter"/>
</dbReference>
<name>A0A1J1J741_9DIPT</name>
<feature type="domain" description="SAM" evidence="2">
    <location>
        <begin position="220"/>
        <end position="284"/>
    </location>
</feature>
<dbReference type="GO" id="GO:0019903">
    <property type="term" value="F:protein phosphatase binding"/>
    <property type="evidence" value="ECO:0007669"/>
    <property type="project" value="TreeGrafter"/>
</dbReference>
<gene>
    <name evidence="3" type="primary">similar to Caskin-1</name>
    <name evidence="3" type="ORF">CLUMA_CG020981</name>
</gene>
<dbReference type="GO" id="GO:0007409">
    <property type="term" value="P:axonogenesis"/>
    <property type="evidence" value="ECO:0007669"/>
    <property type="project" value="TreeGrafter"/>
</dbReference>
<evidence type="ECO:0000259" key="2">
    <source>
        <dbReference type="PROSITE" id="PS50105"/>
    </source>
</evidence>
<dbReference type="AlphaFoldDB" id="A0A1J1J741"/>
<dbReference type="STRING" id="568069.A0A1J1J741"/>
<feature type="compositionally biased region" description="Polar residues" evidence="1">
    <location>
        <begin position="39"/>
        <end position="49"/>
    </location>
</feature>
<dbReference type="InterPro" id="IPR013761">
    <property type="entry name" value="SAM/pointed_sf"/>
</dbReference>
<feature type="compositionally biased region" description="Polar residues" evidence="1">
    <location>
        <begin position="1"/>
        <end position="19"/>
    </location>
</feature>
<sequence>MRKLNVNKSSIMSRPQKSIPQPKKVAPPSVPEIYRYSTGPASPSATSNDDGGFKRHLMEPLSPSCLTVGYQRGSRIDPITHKAAVYYHQQYGLQEDQGIDLTQSPGRDSPGSSSGSAGSGSRHSTVSLDSGRSSSYLTGSVDRMNQQSDHDVIANWLLMLNSDDYLPYAANFSSAGYDLGTIARMTPEDLTAIGITNPHHREVIKAHIDELQVNDSLPHYVPGSIDEWLRLLRLDEYINPLQNEGFQSVRDMTKLNEEDLEDIGIIKLGHQKKILLAIKRVKDILNGKVVPCINFCCQPSVGVQPTISVAPMYTQSHEEQFSHLSSKSNMFDPRMHPEHHVIPNYNIQSIQAQYHQHPAMTHALNWRRSYDDGDITPTNEIMEAKNDSSSGGGTLPRQQRQSKRSTSSAKIDLPPKQPLFNTDYTAEARKQMSMYYSTPSPSSSDSTCAIRRQSGPLSLENDLSQKVEQCYIDGSNVHYGRSNISSTPQFQSSYHHHHQQQLMYQNQMIHNSVNFGKLYAGQMHQTQAEVHVEHSQAEVCMSNSSIDSIDQIPFANENAGTIKQRQLNRELPQSASSSSTSSSNSSASTAIPLCSSGPRVISPATTECDTNLNDPDESDTVFNDINIMLNKLNGEIDIMIDQHTNTEEN</sequence>
<dbReference type="SMART" id="SM00454">
    <property type="entry name" value="SAM"/>
    <property type="match status" value="2"/>
</dbReference>
<reference evidence="3 4" key="1">
    <citation type="submission" date="2015-04" db="EMBL/GenBank/DDBJ databases">
        <authorList>
            <person name="Syromyatnikov M.Y."/>
            <person name="Popov V.N."/>
        </authorList>
    </citation>
    <scope>NUCLEOTIDE SEQUENCE [LARGE SCALE GENOMIC DNA]</scope>
</reference>
<dbReference type="GO" id="GO:0007185">
    <property type="term" value="P:cell surface receptor protein tyrosine phosphatase signaling pathway"/>
    <property type="evidence" value="ECO:0007669"/>
    <property type="project" value="TreeGrafter"/>
</dbReference>
<dbReference type="SUPFAM" id="SSF47769">
    <property type="entry name" value="SAM/Pointed domain"/>
    <property type="match status" value="2"/>
</dbReference>
<feature type="region of interest" description="Disordered" evidence="1">
    <location>
        <begin position="375"/>
        <end position="420"/>
    </location>
</feature>
<organism evidence="3 4">
    <name type="scientific">Clunio marinus</name>
    <dbReference type="NCBI Taxonomy" id="568069"/>
    <lineage>
        <taxon>Eukaryota</taxon>
        <taxon>Metazoa</taxon>
        <taxon>Ecdysozoa</taxon>
        <taxon>Arthropoda</taxon>
        <taxon>Hexapoda</taxon>
        <taxon>Insecta</taxon>
        <taxon>Pterygota</taxon>
        <taxon>Neoptera</taxon>
        <taxon>Endopterygota</taxon>
        <taxon>Diptera</taxon>
        <taxon>Nematocera</taxon>
        <taxon>Chironomoidea</taxon>
        <taxon>Chironomidae</taxon>
        <taxon>Clunio</taxon>
    </lineage>
</organism>